<organism evidence="5 6">
    <name type="scientific">Pendulispora albinea</name>
    <dbReference type="NCBI Taxonomy" id="2741071"/>
    <lineage>
        <taxon>Bacteria</taxon>
        <taxon>Pseudomonadati</taxon>
        <taxon>Myxococcota</taxon>
        <taxon>Myxococcia</taxon>
        <taxon>Myxococcales</taxon>
        <taxon>Sorangiineae</taxon>
        <taxon>Pendulisporaceae</taxon>
        <taxon>Pendulispora</taxon>
    </lineage>
</organism>
<dbReference type="PRINTS" id="PR00100">
    <property type="entry name" value="AOTCASE"/>
</dbReference>
<evidence type="ECO:0000313" key="5">
    <source>
        <dbReference type="EMBL" id="WXB19759.1"/>
    </source>
</evidence>
<sequence>MRARHVLSLVDIDGDRVRRLVEAAVVFGRGGEVEKTLAGKIVGSFFRKTSTRTRTSFATGAMRLGASVLTFGPDDLQLSTGETLEDTGRVLANYLDALVIRTNDAVSEMRAIAAQNTMPVINAMSKEEHPTQALADLATIHEAFGQLEDVHVLYIGEGNNTAAALALALPRFPKTRLSIVTPPNYGLPAAVLQQAARYAEQSGAFLEHHHDLGKLPRHVDVVYTTRWLTMGVVHSDPNWMSAFRPYTVNQALMDRVSKPRGTIFLHDLPAMRGYEVENDVLDGPQSVAFRQAFHKMTAAMAVLDWSVNG</sequence>
<dbReference type="InterPro" id="IPR006130">
    <property type="entry name" value="Asp/Orn_carbamoylTrfase"/>
</dbReference>
<accession>A0ABZ2MB71</accession>
<evidence type="ECO:0000259" key="3">
    <source>
        <dbReference type="Pfam" id="PF00185"/>
    </source>
</evidence>
<proteinExistence type="inferred from homology"/>
<keyword evidence="1 2" id="KW-0808">Transferase</keyword>
<dbReference type="PANTHER" id="PTHR45753">
    <property type="entry name" value="ORNITHINE CARBAMOYLTRANSFERASE, MITOCHONDRIAL"/>
    <property type="match status" value="1"/>
</dbReference>
<protein>
    <recommendedName>
        <fullName evidence="7">Ornithine carbamoyltransferase</fullName>
    </recommendedName>
</protein>
<dbReference type="Pfam" id="PF02729">
    <property type="entry name" value="OTCace_N"/>
    <property type="match status" value="1"/>
</dbReference>
<evidence type="ECO:0008006" key="7">
    <source>
        <dbReference type="Google" id="ProtNLM"/>
    </source>
</evidence>
<dbReference type="EMBL" id="CP089984">
    <property type="protein sequence ID" value="WXB19759.1"/>
    <property type="molecule type" value="Genomic_DNA"/>
</dbReference>
<dbReference type="RefSeq" id="WP_394829354.1">
    <property type="nucleotide sequence ID" value="NZ_CP089984.1"/>
</dbReference>
<reference evidence="5 6" key="1">
    <citation type="submission" date="2021-12" db="EMBL/GenBank/DDBJ databases">
        <title>Discovery of the Pendulisporaceae a myxobacterial family with distinct sporulation behavior and unique specialized metabolism.</title>
        <authorList>
            <person name="Garcia R."/>
            <person name="Popoff A."/>
            <person name="Bader C.D."/>
            <person name="Loehr J."/>
            <person name="Walesch S."/>
            <person name="Walt C."/>
            <person name="Boldt J."/>
            <person name="Bunk B."/>
            <person name="Haeckl F.J.F.P.J."/>
            <person name="Gunesch A.P."/>
            <person name="Birkelbach J."/>
            <person name="Nuebel U."/>
            <person name="Pietschmann T."/>
            <person name="Bach T."/>
            <person name="Mueller R."/>
        </authorList>
    </citation>
    <scope>NUCLEOTIDE SEQUENCE [LARGE SCALE GENOMIC DNA]</scope>
    <source>
        <strain evidence="5 6">MSr11954</strain>
    </source>
</reference>
<dbReference type="SUPFAM" id="SSF53671">
    <property type="entry name" value="Aspartate/ornithine carbamoyltransferase"/>
    <property type="match status" value="1"/>
</dbReference>
<dbReference type="InterPro" id="IPR036901">
    <property type="entry name" value="Asp/Orn_carbamoylTrfase_sf"/>
</dbReference>
<name>A0ABZ2MB71_9BACT</name>
<dbReference type="PANTHER" id="PTHR45753:SF3">
    <property type="entry name" value="ORNITHINE TRANSCARBAMYLASE, MITOCHONDRIAL"/>
    <property type="match status" value="1"/>
</dbReference>
<dbReference type="Gene3D" id="3.40.50.1370">
    <property type="entry name" value="Aspartate/ornithine carbamoyltransferase"/>
    <property type="match status" value="2"/>
</dbReference>
<evidence type="ECO:0000259" key="4">
    <source>
        <dbReference type="Pfam" id="PF02729"/>
    </source>
</evidence>
<keyword evidence="6" id="KW-1185">Reference proteome</keyword>
<dbReference type="Proteomes" id="UP001370348">
    <property type="component" value="Chromosome"/>
</dbReference>
<dbReference type="InterPro" id="IPR006131">
    <property type="entry name" value="Asp_carbamoyltransf_Asp/Orn-bd"/>
</dbReference>
<feature type="domain" description="Aspartate/ornithine carbamoyltransferase carbamoyl-P binding" evidence="4">
    <location>
        <begin position="4"/>
        <end position="142"/>
    </location>
</feature>
<dbReference type="InterPro" id="IPR002292">
    <property type="entry name" value="Orn/put_carbamltrans"/>
</dbReference>
<gene>
    <name evidence="5" type="ORF">LZC94_21355</name>
</gene>
<feature type="domain" description="Aspartate/ornithine carbamoyltransferase Asp/Orn-binding" evidence="3">
    <location>
        <begin position="149"/>
        <end position="305"/>
    </location>
</feature>
<comment type="similarity">
    <text evidence="2">Belongs to the aspartate/ornithine carbamoyltransferase superfamily.</text>
</comment>
<dbReference type="InterPro" id="IPR006132">
    <property type="entry name" value="Asp/Orn_carbamoyltranf_P-bd"/>
</dbReference>
<evidence type="ECO:0000313" key="6">
    <source>
        <dbReference type="Proteomes" id="UP001370348"/>
    </source>
</evidence>
<dbReference type="PROSITE" id="PS00097">
    <property type="entry name" value="CARBAMOYLTRANSFERASE"/>
    <property type="match status" value="1"/>
</dbReference>
<evidence type="ECO:0000256" key="2">
    <source>
        <dbReference type="RuleBase" id="RU003634"/>
    </source>
</evidence>
<dbReference type="Pfam" id="PF00185">
    <property type="entry name" value="OTCace"/>
    <property type="match status" value="1"/>
</dbReference>
<dbReference type="PRINTS" id="PR00102">
    <property type="entry name" value="OTCASE"/>
</dbReference>
<evidence type="ECO:0000256" key="1">
    <source>
        <dbReference type="ARBA" id="ARBA00022679"/>
    </source>
</evidence>